<name>A0A420B7U1_SPHD1</name>
<reference evidence="3 4" key="1">
    <citation type="submission" date="2018-09" db="EMBL/GenBank/DDBJ databases">
        <title>Genomic Encyclopedia of Type Strains, Phase III (KMG-III): the genomes of soil and plant-associated and newly described type strains.</title>
        <authorList>
            <person name="Whitman W."/>
        </authorList>
    </citation>
    <scope>NUCLEOTIDE SEQUENCE [LARGE SCALE GENOMIC DNA]</scope>
    <source>
        <strain evidence="3 4">CECT 7938</strain>
    </source>
</reference>
<dbReference type="AlphaFoldDB" id="A0A420B7U1"/>
<dbReference type="GO" id="GO:0030288">
    <property type="term" value="C:outer membrane-bounded periplasmic space"/>
    <property type="evidence" value="ECO:0007669"/>
    <property type="project" value="TreeGrafter"/>
</dbReference>
<evidence type="ECO:0000256" key="1">
    <source>
        <dbReference type="SAM" id="SignalP"/>
    </source>
</evidence>
<evidence type="ECO:0000313" key="4">
    <source>
        <dbReference type="Proteomes" id="UP000286246"/>
    </source>
</evidence>
<keyword evidence="4" id="KW-1185">Reference proteome</keyword>
<dbReference type="InterPro" id="IPR005151">
    <property type="entry name" value="Tail-specific_protease"/>
</dbReference>
<accession>A0A420B7U1</accession>
<dbReference type="OrthoDB" id="7314861at2"/>
<dbReference type="Proteomes" id="UP000286246">
    <property type="component" value="Unassembled WGS sequence"/>
</dbReference>
<dbReference type="EMBL" id="RAPY01000002">
    <property type="protein sequence ID" value="RKE52722.1"/>
    <property type="molecule type" value="Genomic_DNA"/>
</dbReference>
<dbReference type="SMART" id="SM00245">
    <property type="entry name" value="TSPc"/>
    <property type="match status" value="1"/>
</dbReference>
<dbReference type="PANTHER" id="PTHR32060:SF30">
    <property type="entry name" value="CARBOXY-TERMINAL PROCESSING PROTEASE CTPA"/>
    <property type="match status" value="1"/>
</dbReference>
<comment type="caution">
    <text evidence="3">The sequence shown here is derived from an EMBL/GenBank/DDBJ whole genome shotgun (WGS) entry which is preliminary data.</text>
</comment>
<dbReference type="GO" id="GO:0008236">
    <property type="term" value="F:serine-type peptidase activity"/>
    <property type="evidence" value="ECO:0007669"/>
    <property type="project" value="InterPro"/>
</dbReference>
<dbReference type="Gene3D" id="3.90.226.10">
    <property type="entry name" value="2-enoyl-CoA Hydratase, Chain A, domain 1"/>
    <property type="match status" value="1"/>
</dbReference>
<protein>
    <submittedName>
        <fullName evidence="3">Peptidase S41-like protein</fullName>
    </submittedName>
</protein>
<dbReference type="GO" id="GO:0006508">
    <property type="term" value="P:proteolysis"/>
    <property type="evidence" value="ECO:0007669"/>
    <property type="project" value="InterPro"/>
</dbReference>
<feature type="domain" description="Tail specific protease" evidence="2">
    <location>
        <begin position="103"/>
        <end position="321"/>
    </location>
</feature>
<dbReference type="PANTHER" id="PTHR32060">
    <property type="entry name" value="TAIL-SPECIFIC PROTEASE"/>
    <property type="match status" value="1"/>
</dbReference>
<feature type="chain" id="PRO_5019285522" evidence="1">
    <location>
        <begin position="22"/>
        <end position="360"/>
    </location>
</feature>
<dbReference type="GO" id="GO:0007165">
    <property type="term" value="P:signal transduction"/>
    <property type="evidence" value="ECO:0007669"/>
    <property type="project" value="TreeGrafter"/>
</dbReference>
<organism evidence="3 4">
    <name type="scientific">Sphingobacterium detergens</name>
    <dbReference type="NCBI Taxonomy" id="1145106"/>
    <lineage>
        <taxon>Bacteria</taxon>
        <taxon>Pseudomonadati</taxon>
        <taxon>Bacteroidota</taxon>
        <taxon>Sphingobacteriia</taxon>
        <taxon>Sphingobacteriales</taxon>
        <taxon>Sphingobacteriaceae</taxon>
        <taxon>Sphingobacterium</taxon>
    </lineage>
</organism>
<dbReference type="InterPro" id="IPR029045">
    <property type="entry name" value="ClpP/crotonase-like_dom_sf"/>
</dbReference>
<evidence type="ECO:0000259" key="2">
    <source>
        <dbReference type="SMART" id="SM00245"/>
    </source>
</evidence>
<dbReference type="Pfam" id="PF03572">
    <property type="entry name" value="Peptidase_S41"/>
    <property type="match status" value="1"/>
</dbReference>
<dbReference type="SUPFAM" id="SSF52096">
    <property type="entry name" value="ClpP/crotonase"/>
    <property type="match status" value="1"/>
</dbReference>
<gene>
    <name evidence="3" type="ORF">DFQ12_2966</name>
</gene>
<sequence length="360" mass="40864">MMRHCSLIVLSFLMFCFNAVAQNKDILNLTNAFIDTVKSNAYSSANVNWDSVAPIIIKKSCGIKEAKDLLPLFKMVLSDLRDVHSSLQYHETDTSIKEDFMVQLRQMAKMTDADAGLPPKNYQSYMIDKKYAYINIPPVRLEQAKYIDTIGKQLKFLDDNNPQAWIIDLTENSGGANYPMIWHFASLIDVDYSYSDVLNTGEEKKISVVLRPEGEQAKQVYDILELDPKKRPPIKLKNTQVPIVILTSYYTASAAEAFLLHFKGQKNVITVGQKTYGLTSTNQYYEIGNNFSLDLTISVLKDRNGKKYKINEGVNPDFLLPFDHSNIKTTNQLLEAVINSKKDYIEKALEIISKPSNFSL</sequence>
<evidence type="ECO:0000313" key="3">
    <source>
        <dbReference type="EMBL" id="RKE52722.1"/>
    </source>
</evidence>
<keyword evidence="1" id="KW-0732">Signal</keyword>
<proteinExistence type="predicted"/>
<feature type="signal peptide" evidence="1">
    <location>
        <begin position="1"/>
        <end position="21"/>
    </location>
</feature>
<dbReference type="GO" id="GO:0004175">
    <property type="term" value="F:endopeptidase activity"/>
    <property type="evidence" value="ECO:0007669"/>
    <property type="project" value="TreeGrafter"/>
</dbReference>